<dbReference type="GO" id="GO:0005829">
    <property type="term" value="C:cytosol"/>
    <property type="evidence" value="ECO:0007669"/>
    <property type="project" value="TreeGrafter"/>
</dbReference>
<dbReference type="PANTHER" id="PTHR23416">
    <property type="entry name" value="SIALIC ACID SYNTHASE-RELATED"/>
    <property type="match status" value="1"/>
</dbReference>
<accession>A0A2R7UKD1</accession>
<dbReference type="SUPFAM" id="SSF51161">
    <property type="entry name" value="Trimeric LpxA-like enzymes"/>
    <property type="match status" value="1"/>
</dbReference>
<proteinExistence type="inferred from homology"/>
<name>A0A2R7UKD1_PSEDL</name>
<dbReference type="InterPro" id="IPR011004">
    <property type="entry name" value="Trimer_LpxA-like_sf"/>
</dbReference>
<keyword evidence="2" id="KW-0808">Transferase</keyword>
<dbReference type="AlphaFoldDB" id="A0A2R7UKD1"/>
<gene>
    <name evidence="3" type="ORF">DBB42_10265</name>
</gene>
<evidence type="ECO:0008006" key="5">
    <source>
        <dbReference type="Google" id="ProtNLM"/>
    </source>
</evidence>
<dbReference type="RefSeq" id="WP_046615532.1">
    <property type="nucleotide sequence ID" value="NZ_QANO01000102.1"/>
</dbReference>
<dbReference type="InterPro" id="IPR051159">
    <property type="entry name" value="Hexapeptide_acetyltransf"/>
</dbReference>
<dbReference type="EMBL" id="QANO01000102">
    <property type="protein sequence ID" value="PTU52356.1"/>
    <property type="molecule type" value="Genomic_DNA"/>
</dbReference>
<organism evidence="3 4">
    <name type="scientific">Pseudomonas plecoglossicida</name>
    <dbReference type="NCBI Taxonomy" id="70775"/>
    <lineage>
        <taxon>Bacteria</taxon>
        <taxon>Pseudomonadati</taxon>
        <taxon>Pseudomonadota</taxon>
        <taxon>Gammaproteobacteria</taxon>
        <taxon>Pseudomonadales</taxon>
        <taxon>Pseudomonadaceae</taxon>
        <taxon>Pseudomonas</taxon>
    </lineage>
</organism>
<protein>
    <recommendedName>
        <fullName evidence="5">Acetyltransferase</fullName>
    </recommendedName>
</protein>
<comment type="caution">
    <text evidence="3">The sequence shown here is derived from an EMBL/GenBank/DDBJ whole genome shotgun (WGS) entry which is preliminary data.</text>
</comment>
<comment type="similarity">
    <text evidence="1">Belongs to the transferase hexapeptide repeat family.</text>
</comment>
<evidence type="ECO:0000256" key="1">
    <source>
        <dbReference type="ARBA" id="ARBA00007274"/>
    </source>
</evidence>
<dbReference type="InterPro" id="IPR001451">
    <property type="entry name" value="Hexapep"/>
</dbReference>
<dbReference type="GO" id="GO:0008374">
    <property type="term" value="F:O-acyltransferase activity"/>
    <property type="evidence" value="ECO:0007669"/>
    <property type="project" value="TreeGrafter"/>
</dbReference>
<dbReference type="Proteomes" id="UP000244874">
    <property type="component" value="Unassembled WGS sequence"/>
</dbReference>
<dbReference type="PANTHER" id="PTHR23416:SF23">
    <property type="entry name" value="ACETYLTRANSFERASE C18B11.09C-RELATED"/>
    <property type="match status" value="1"/>
</dbReference>
<dbReference type="Gene3D" id="2.160.10.10">
    <property type="entry name" value="Hexapeptide repeat proteins"/>
    <property type="match status" value="2"/>
</dbReference>
<dbReference type="Pfam" id="PF00132">
    <property type="entry name" value="Hexapep"/>
    <property type="match status" value="1"/>
</dbReference>
<dbReference type="CDD" id="cd04647">
    <property type="entry name" value="LbH_MAT_like"/>
    <property type="match status" value="1"/>
</dbReference>
<evidence type="ECO:0000313" key="3">
    <source>
        <dbReference type="EMBL" id="PTU52356.1"/>
    </source>
</evidence>
<sequence length="235" mass="24892">MMHALLEKLVLLVKKRPLVVDRRISSGYLLGLFVTKLLMACRGVIRLRRRRLAFIGSGVTLKEVGKIEYGPGLVIDQGCFVDALSNDGIRFGTAVSLNKHIIIECTGSLANIGKGLVIGDNVGLGAGCFLGCAGGIEIGSDTIIGNFVSFHSENHNFEDPLQPIRLQGVTRQGIKVGRNCWIGAKVTVLDGAVIEDGCVFAAGAVVAAGVYRKNSIYGGVPAKFIKARVAEEGVA</sequence>
<reference evidence="3 4" key="1">
    <citation type="submission" date="2018-04" db="EMBL/GenBank/DDBJ databases">
        <authorList>
            <person name="Go L.Y."/>
            <person name="Mitchell J.A."/>
        </authorList>
    </citation>
    <scope>NUCLEOTIDE SEQUENCE [LARGE SCALE GENOMIC DNA]</scope>
    <source>
        <strain evidence="3 4">KCJK7865</strain>
    </source>
</reference>
<evidence type="ECO:0000256" key="2">
    <source>
        <dbReference type="ARBA" id="ARBA00022679"/>
    </source>
</evidence>
<evidence type="ECO:0000313" key="4">
    <source>
        <dbReference type="Proteomes" id="UP000244874"/>
    </source>
</evidence>